<dbReference type="RefSeq" id="WP_347705695.1">
    <property type="nucleotide sequence ID" value="NZ_JBDPZD010000004.1"/>
</dbReference>
<dbReference type="InterPro" id="IPR013324">
    <property type="entry name" value="RNA_pol_sigma_r3/r4-like"/>
</dbReference>
<dbReference type="SUPFAM" id="SSF88946">
    <property type="entry name" value="Sigma2 domain of RNA polymerase sigma factors"/>
    <property type="match status" value="1"/>
</dbReference>
<sequence>MSDITQLLQAANGGDRAASDALLAALYADLRRLARSHMRRSGDHTLLNTTALVHEAWIRVSGAEGKVFPDRGRFFAYAASAMRAVVIDLVRARQAERRGGGQDVLTLNTNIAESIPGQDDDILHVHEALDELAQLEPRLAQVVEMRYFAGLAEPEIAAALGVTERTVQRDWQKARIFLAGALKR</sequence>
<evidence type="ECO:0000256" key="2">
    <source>
        <dbReference type="ARBA" id="ARBA00023015"/>
    </source>
</evidence>
<evidence type="ECO:0000256" key="4">
    <source>
        <dbReference type="ARBA" id="ARBA00023163"/>
    </source>
</evidence>
<dbReference type="PANTHER" id="PTHR43133">
    <property type="entry name" value="RNA POLYMERASE ECF-TYPE SIGMA FACTO"/>
    <property type="match status" value="1"/>
</dbReference>
<keyword evidence="7" id="KW-1185">Reference proteome</keyword>
<comment type="caution">
    <text evidence="6">The sequence shown here is derived from an EMBL/GenBank/DDBJ whole genome shotgun (WGS) entry which is preliminary data.</text>
</comment>
<evidence type="ECO:0000313" key="7">
    <source>
        <dbReference type="Proteomes" id="UP001495147"/>
    </source>
</evidence>
<accession>A0ABV0G573</accession>
<dbReference type="InterPro" id="IPR014284">
    <property type="entry name" value="RNA_pol_sigma-70_dom"/>
</dbReference>
<dbReference type="Proteomes" id="UP001495147">
    <property type="component" value="Unassembled WGS sequence"/>
</dbReference>
<dbReference type="SUPFAM" id="SSF88659">
    <property type="entry name" value="Sigma3 and sigma4 domains of RNA polymerase sigma factors"/>
    <property type="match status" value="1"/>
</dbReference>
<reference evidence="6 7" key="1">
    <citation type="submission" date="2024-05" db="EMBL/GenBank/DDBJ databases">
        <title>Roseateles sp. DJS-2-20 16S ribosomal RNA gene Genome sequencing and assembly.</title>
        <authorList>
            <person name="Woo H."/>
        </authorList>
    </citation>
    <scope>NUCLEOTIDE SEQUENCE [LARGE SCALE GENOMIC DNA]</scope>
    <source>
        <strain evidence="6 7">DJS-2-20</strain>
    </source>
</reference>
<dbReference type="InterPro" id="IPR053812">
    <property type="entry name" value="HTH_Sigma70_ECF-like"/>
</dbReference>
<dbReference type="EMBL" id="JBDPZD010000004">
    <property type="protein sequence ID" value="MEO3692886.1"/>
    <property type="molecule type" value="Genomic_DNA"/>
</dbReference>
<evidence type="ECO:0000256" key="3">
    <source>
        <dbReference type="ARBA" id="ARBA00023082"/>
    </source>
</evidence>
<gene>
    <name evidence="6" type="ORF">ABDJ85_15530</name>
</gene>
<feature type="domain" description="RNA polymerase sigma-70 ECF-like HTH" evidence="5">
    <location>
        <begin position="1"/>
        <end position="181"/>
    </location>
</feature>
<dbReference type="InterPro" id="IPR013325">
    <property type="entry name" value="RNA_pol_sigma_r2"/>
</dbReference>
<dbReference type="NCBIfam" id="TIGR02937">
    <property type="entry name" value="sigma70-ECF"/>
    <property type="match status" value="1"/>
</dbReference>
<evidence type="ECO:0000256" key="1">
    <source>
        <dbReference type="ARBA" id="ARBA00010641"/>
    </source>
</evidence>
<dbReference type="NCBIfam" id="TIGR02999">
    <property type="entry name" value="Sig-70_X6"/>
    <property type="match status" value="1"/>
</dbReference>
<comment type="similarity">
    <text evidence="1">Belongs to the sigma-70 factor family. ECF subfamily.</text>
</comment>
<dbReference type="Gene3D" id="1.10.1740.10">
    <property type="match status" value="1"/>
</dbReference>
<dbReference type="PANTHER" id="PTHR43133:SF39">
    <property type="entry name" value="SIMILAR TO RNA POLYMERASE SIGMA-E FACTOR"/>
    <property type="match status" value="1"/>
</dbReference>
<evidence type="ECO:0000259" key="5">
    <source>
        <dbReference type="Pfam" id="PF07638"/>
    </source>
</evidence>
<dbReference type="Gene3D" id="1.10.10.10">
    <property type="entry name" value="Winged helix-like DNA-binding domain superfamily/Winged helix DNA-binding domain"/>
    <property type="match status" value="1"/>
</dbReference>
<dbReference type="InterPro" id="IPR039425">
    <property type="entry name" value="RNA_pol_sigma-70-like"/>
</dbReference>
<proteinExistence type="inferred from homology"/>
<dbReference type="InterPro" id="IPR011517">
    <property type="entry name" value="RNA_pol_sigma70_ECF-like"/>
</dbReference>
<organism evidence="6 7">
    <name type="scientific">Roseateles paludis</name>
    <dbReference type="NCBI Taxonomy" id="3145238"/>
    <lineage>
        <taxon>Bacteria</taxon>
        <taxon>Pseudomonadati</taxon>
        <taxon>Pseudomonadota</taxon>
        <taxon>Betaproteobacteria</taxon>
        <taxon>Burkholderiales</taxon>
        <taxon>Sphaerotilaceae</taxon>
        <taxon>Roseateles</taxon>
    </lineage>
</organism>
<evidence type="ECO:0000313" key="6">
    <source>
        <dbReference type="EMBL" id="MEO3692886.1"/>
    </source>
</evidence>
<keyword evidence="2" id="KW-0805">Transcription regulation</keyword>
<dbReference type="Pfam" id="PF07638">
    <property type="entry name" value="Sigma70_ECF"/>
    <property type="match status" value="1"/>
</dbReference>
<keyword evidence="3" id="KW-0731">Sigma factor</keyword>
<protein>
    <submittedName>
        <fullName evidence="6">ECF-type sigma factor</fullName>
    </submittedName>
</protein>
<dbReference type="InterPro" id="IPR036388">
    <property type="entry name" value="WH-like_DNA-bd_sf"/>
</dbReference>
<keyword evidence="4" id="KW-0804">Transcription</keyword>
<name>A0ABV0G573_9BURK</name>